<gene>
    <name evidence="1" type="ORF">NEZAVI_LOCUS8246</name>
</gene>
<keyword evidence="2" id="KW-1185">Reference proteome</keyword>
<sequence>MSFPWSLLKPLCILSTPPQDNRCKMKMRCVECIRATSWRSGFCVRTEAVCRRIAYFPVGVDISGGWSTMRSSPPRPIGSLILSRGVLHENRYIASDSIAISRKPVLSRLSASVTSRLLNESQAIDDIAEERNSIRKKRYGTLATSHTGKKGNSL</sequence>
<dbReference type="AlphaFoldDB" id="A0A9P0HAJ9"/>
<evidence type="ECO:0000313" key="2">
    <source>
        <dbReference type="Proteomes" id="UP001152798"/>
    </source>
</evidence>
<dbReference type="EMBL" id="OV725080">
    <property type="protein sequence ID" value="CAH1398640.1"/>
    <property type="molecule type" value="Genomic_DNA"/>
</dbReference>
<name>A0A9P0HAJ9_NEZVI</name>
<dbReference type="Proteomes" id="UP001152798">
    <property type="component" value="Chromosome 4"/>
</dbReference>
<reference evidence="1" key="1">
    <citation type="submission" date="2022-01" db="EMBL/GenBank/DDBJ databases">
        <authorList>
            <person name="King R."/>
        </authorList>
    </citation>
    <scope>NUCLEOTIDE SEQUENCE</scope>
</reference>
<organism evidence="1 2">
    <name type="scientific">Nezara viridula</name>
    <name type="common">Southern green stink bug</name>
    <name type="synonym">Cimex viridulus</name>
    <dbReference type="NCBI Taxonomy" id="85310"/>
    <lineage>
        <taxon>Eukaryota</taxon>
        <taxon>Metazoa</taxon>
        <taxon>Ecdysozoa</taxon>
        <taxon>Arthropoda</taxon>
        <taxon>Hexapoda</taxon>
        <taxon>Insecta</taxon>
        <taxon>Pterygota</taxon>
        <taxon>Neoptera</taxon>
        <taxon>Paraneoptera</taxon>
        <taxon>Hemiptera</taxon>
        <taxon>Heteroptera</taxon>
        <taxon>Panheteroptera</taxon>
        <taxon>Pentatomomorpha</taxon>
        <taxon>Pentatomoidea</taxon>
        <taxon>Pentatomidae</taxon>
        <taxon>Pentatominae</taxon>
        <taxon>Nezara</taxon>
    </lineage>
</organism>
<evidence type="ECO:0000313" key="1">
    <source>
        <dbReference type="EMBL" id="CAH1398640.1"/>
    </source>
</evidence>
<accession>A0A9P0HAJ9</accession>
<protein>
    <submittedName>
        <fullName evidence="1">Uncharacterized protein</fullName>
    </submittedName>
</protein>
<proteinExistence type="predicted"/>